<evidence type="ECO:0000313" key="3">
    <source>
        <dbReference type="Proteomes" id="UP000018211"/>
    </source>
</evidence>
<dbReference type="PROSITE" id="PS51257">
    <property type="entry name" value="PROKAR_LIPOPROTEIN"/>
    <property type="match status" value="1"/>
</dbReference>
<protein>
    <submittedName>
        <fullName evidence="2">Lipase</fullName>
    </submittedName>
</protein>
<sequence length="812" mass="85077">MNKKNLLAVIISASLLSGCGDDVKVTGNETGNLEQYLTDLSSRKTSIDFTLLGSNAWVPPPSALLMDTEDGTLKLPTSGNNALSNPLAAMNTADGWSLSMPIALRFKGDGFSAGTSITSGITILKLSGKLTDSTPPTVTGAVSSFVATTTSDSIVITFTQPLDPSSDYIFALTDGILDKNGNPIGTSQSYAGLKTSNTTYTEGSLASAQKVVKGVEQYMAGASIDTKTIIYSSWFSTQSLGSSLFATKSGYGSAIGQNNDLTKVWKGNAIESGVDSTNPFVLTFGTSVDFDEALIADTNFTKYAGTSSAQTSVAGLYSGSNNNTVNVTKGTVKLPHFLSKGTDWNTAPFEAAAPSLAKLINALSSSADAKAISASLVSAGVDPSPLSTLATATSAEQFAFMQSLVGVNITLADGSRLDTERVPTRFTPFAKIRSMETVNFLLFTPTTIPANMPIVIYQHGITSAKENAYYFADKLARGGIGVIAIDLPLHGERSLDAARSANASALAYINLSNIPVARDNLQQSTFDLLGLRASISLAYSARSNSFTGTPLAGAANPLVATSAPRVYGHSLGGIVGSSTAAYSNHQTGDTATDTALNSLFAITSSAIANSGGQIGNLLMGSASFGPLIKHNLGLNSNDDYKAYVASQCSLTSTSTSKEQGACYTQMANDDTYNTLETELKASFSQFTYAVQTVIDGIDPINMTDLIDDKPFYLSQVEGDLTVPNTVATAPLAGTKPIADQMSINPVNSSNTTPSDNTKVYVQFSSADHSTAIFPQDQAFADQNHHNEMIRQVIDFLSDNKLDTVSNSPAVLK</sequence>
<organism evidence="2 3">
    <name type="scientific">Vibrio nigripulchritudo SOn1</name>
    <dbReference type="NCBI Taxonomy" id="1238450"/>
    <lineage>
        <taxon>Bacteria</taxon>
        <taxon>Pseudomonadati</taxon>
        <taxon>Pseudomonadota</taxon>
        <taxon>Gammaproteobacteria</taxon>
        <taxon>Vibrionales</taxon>
        <taxon>Vibrionaceae</taxon>
        <taxon>Vibrio</taxon>
    </lineage>
</organism>
<gene>
    <name evidence="2" type="ORF">VIBNISOn1_1560053</name>
</gene>
<proteinExistence type="predicted"/>
<dbReference type="EMBL" id="CAOF01000064">
    <property type="protein sequence ID" value="CCO45792.1"/>
    <property type="molecule type" value="Genomic_DNA"/>
</dbReference>
<feature type="domain" description="Bacterial virulence factor lipase N-terminal" evidence="1">
    <location>
        <begin position="35"/>
        <end position="260"/>
    </location>
</feature>
<reference evidence="2 3" key="1">
    <citation type="journal article" date="2013" name="ISME J.">
        <title>Comparative genomics of pathogenic lineages of Vibrio nigripulchritudo identifies virulence-associated traits.</title>
        <authorList>
            <person name="Goudenege D."/>
            <person name="Labreuche Y."/>
            <person name="Krin E."/>
            <person name="Ansquer D."/>
            <person name="Mangenot S."/>
            <person name="Calteau A."/>
            <person name="Medigue C."/>
            <person name="Mazel D."/>
            <person name="Polz M.F."/>
            <person name="Le Roux F."/>
        </authorList>
    </citation>
    <scope>NUCLEOTIDE SEQUENCE [LARGE SCALE GENOMIC DNA]</scope>
    <source>
        <strain evidence="2 3">SOn1</strain>
    </source>
</reference>
<dbReference type="NCBIfam" id="TIGR03502">
    <property type="entry name" value="lipase_Pla1_cef"/>
    <property type="match status" value="1"/>
</dbReference>
<accession>A0AAV2VME4</accession>
<dbReference type="Proteomes" id="UP000018211">
    <property type="component" value="Unassembled WGS sequence"/>
</dbReference>
<name>A0AAV2VME4_9VIBR</name>
<dbReference type="RefSeq" id="WP_022611142.1">
    <property type="nucleotide sequence ID" value="NZ_LK391965.1"/>
</dbReference>
<dbReference type="SUPFAM" id="SSF53474">
    <property type="entry name" value="alpha/beta-Hydrolases"/>
    <property type="match status" value="2"/>
</dbReference>
<dbReference type="InterPro" id="IPR020009">
    <property type="entry name" value="VolA/Pla-1/cef"/>
</dbReference>
<dbReference type="Gene3D" id="3.40.50.1820">
    <property type="entry name" value="alpha/beta hydrolase"/>
    <property type="match status" value="1"/>
</dbReference>
<dbReference type="InterPro" id="IPR029058">
    <property type="entry name" value="AB_hydrolase_fold"/>
</dbReference>
<evidence type="ECO:0000313" key="2">
    <source>
        <dbReference type="EMBL" id="CCO45792.1"/>
    </source>
</evidence>
<comment type="caution">
    <text evidence="2">The sequence shown here is derived from an EMBL/GenBank/DDBJ whole genome shotgun (WGS) entry which is preliminary data.</text>
</comment>
<evidence type="ECO:0000259" key="1">
    <source>
        <dbReference type="Pfam" id="PF12262"/>
    </source>
</evidence>
<dbReference type="AlphaFoldDB" id="A0AAV2VME4"/>
<dbReference type="InterPro" id="IPR025920">
    <property type="entry name" value="Lipase_bact_N"/>
</dbReference>
<dbReference type="Pfam" id="PF12262">
    <property type="entry name" value="Lipase_bact_N"/>
    <property type="match status" value="1"/>
</dbReference>